<organism evidence="1 2">
    <name type="scientific">Flavobacterium johnsoniae (strain ATCC 17061 / DSM 2064 / JCM 8514 / BCRC 14874 / CCUG 350202 / NBRC 14942 / NCIMB 11054 / UW101)</name>
    <name type="common">Cytophaga johnsonae</name>
    <dbReference type="NCBI Taxonomy" id="376686"/>
    <lineage>
        <taxon>Bacteria</taxon>
        <taxon>Pseudomonadati</taxon>
        <taxon>Bacteroidota</taxon>
        <taxon>Flavobacteriia</taxon>
        <taxon>Flavobacteriales</taxon>
        <taxon>Flavobacteriaceae</taxon>
        <taxon>Flavobacterium</taxon>
    </lineage>
</organism>
<accession>A5FAI2</accession>
<sequence>MVITKGTDKGLTFTYLSDHSCIIHCYEFSLNTDLDIDTTIDTFIKLLVNHNLIHQQSDSIFN</sequence>
<dbReference type="Proteomes" id="UP000006694">
    <property type="component" value="Chromosome"/>
</dbReference>
<dbReference type="KEGG" id="fjo:Fjoh_4792"/>
<evidence type="ECO:0000313" key="1">
    <source>
        <dbReference type="EMBL" id="ABQ07791.1"/>
    </source>
</evidence>
<proteinExistence type="predicted"/>
<dbReference type="HOGENOM" id="CLU_2897569_0_0_10"/>
<gene>
    <name evidence="1" type="ordered locus">Fjoh_4792</name>
</gene>
<keyword evidence="2" id="KW-1185">Reference proteome</keyword>
<dbReference type="AlphaFoldDB" id="A5FAI2"/>
<evidence type="ECO:0000313" key="2">
    <source>
        <dbReference type="Proteomes" id="UP000006694"/>
    </source>
</evidence>
<reference evidence="1 2" key="1">
    <citation type="journal article" date="2009" name="Appl. Environ. Microbiol.">
        <title>Novel features of the polysaccharide-digesting gliding bacterium Flavobacterium johnsoniae as revealed by genome sequence analysis.</title>
        <authorList>
            <person name="McBride M.J."/>
            <person name="Xie G."/>
            <person name="Martens E.C."/>
            <person name="Lapidus A."/>
            <person name="Henrissat B."/>
            <person name="Rhodes R.G."/>
            <person name="Goltsman E."/>
            <person name="Wang W."/>
            <person name="Xu J."/>
            <person name="Hunnicutt D.W."/>
            <person name="Staroscik A.M."/>
            <person name="Hoover T.R."/>
            <person name="Cheng Y.Q."/>
            <person name="Stein J.L."/>
        </authorList>
    </citation>
    <scope>NUCLEOTIDE SEQUENCE [LARGE SCALE GENOMIC DNA]</scope>
    <source>
        <strain evidence="2">ATCC 17061 / DSM 2064 / JCM 8514 / BCRC 14874 / CCUG 350202 / NBRC 14942 / NCIMB 11054 / UW101</strain>
    </source>
</reference>
<dbReference type="STRING" id="376686.Fjoh_4792"/>
<protein>
    <submittedName>
        <fullName evidence="1">Uncharacterized protein</fullName>
    </submittedName>
</protein>
<dbReference type="EMBL" id="CP000685">
    <property type="protein sequence ID" value="ABQ07791.1"/>
    <property type="molecule type" value="Genomic_DNA"/>
</dbReference>
<name>A5FAI2_FLAJ1</name>